<evidence type="ECO:0000313" key="3">
    <source>
        <dbReference type="Proteomes" id="UP000499080"/>
    </source>
</evidence>
<keyword evidence="1" id="KW-0472">Membrane</keyword>
<evidence type="ECO:0000256" key="1">
    <source>
        <dbReference type="SAM" id="Phobius"/>
    </source>
</evidence>
<evidence type="ECO:0000313" key="2">
    <source>
        <dbReference type="EMBL" id="GBM05100.1"/>
    </source>
</evidence>
<name>A0A4Y2CL29_ARAVE</name>
<keyword evidence="1" id="KW-1133">Transmembrane helix</keyword>
<comment type="caution">
    <text evidence="2">The sequence shown here is derived from an EMBL/GenBank/DDBJ whole genome shotgun (WGS) entry which is preliminary data.</text>
</comment>
<gene>
    <name evidence="2" type="ORF">AVEN_168518_1</name>
</gene>
<organism evidence="2 3">
    <name type="scientific">Araneus ventricosus</name>
    <name type="common">Orbweaver spider</name>
    <name type="synonym">Epeira ventricosa</name>
    <dbReference type="NCBI Taxonomy" id="182803"/>
    <lineage>
        <taxon>Eukaryota</taxon>
        <taxon>Metazoa</taxon>
        <taxon>Ecdysozoa</taxon>
        <taxon>Arthropoda</taxon>
        <taxon>Chelicerata</taxon>
        <taxon>Arachnida</taxon>
        <taxon>Araneae</taxon>
        <taxon>Araneomorphae</taxon>
        <taxon>Entelegynae</taxon>
        <taxon>Araneoidea</taxon>
        <taxon>Araneidae</taxon>
        <taxon>Araneus</taxon>
    </lineage>
</organism>
<reference evidence="2 3" key="1">
    <citation type="journal article" date="2019" name="Sci. Rep.">
        <title>Orb-weaving spider Araneus ventricosus genome elucidates the spidroin gene catalogue.</title>
        <authorList>
            <person name="Kono N."/>
            <person name="Nakamura H."/>
            <person name="Ohtoshi R."/>
            <person name="Moran D.A.P."/>
            <person name="Shinohara A."/>
            <person name="Yoshida Y."/>
            <person name="Fujiwara M."/>
            <person name="Mori M."/>
            <person name="Tomita M."/>
            <person name="Arakawa K."/>
        </authorList>
    </citation>
    <scope>NUCLEOTIDE SEQUENCE [LARGE SCALE GENOMIC DNA]</scope>
</reference>
<sequence length="105" mass="12435">MNPNDERRRTELQNTLPLRNPFTAQKLQREKATLSAFTFDGLWAESQHSSGWQPERETDALFNIFFSLFLALTQVAISLAVYGLWFRFVLRRQKHIRLIDYLLFS</sequence>
<dbReference type="Proteomes" id="UP000499080">
    <property type="component" value="Unassembled WGS sequence"/>
</dbReference>
<accession>A0A4Y2CL29</accession>
<protein>
    <submittedName>
        <fullName evidence="2">Uncharacterized protein</fullName>
    </submittedName>
</protein>
<keyword evidence="3" id="KW-1185">Reference proteome</keyword>
<dbReference type="AlphaFoldDB" id="A0A4Y2CL29"/>
<proteinExistence type="predicted"/>
<dbReference type="EMBL" id="BGPR01086885">
    <property type="protein sequence ID" value="GBM05100.1"/>
    <property type="molecule type" value="Genomic_DNA"/>
</dbReference>
<keyword evidence="1" id="KW-0812">Transmembrane</keyword>
<feature type="transmembrane region" description="Helical" evidence="1">
    <location>
        <begin position="60"/>
        <end position="85"/>
    </location>
</feature>